<name>A0ABQ1JE11_9GAMM</name>
<keyword evidence="2" id="KW-1185">Reference proteome</keyword>
<evidence type="ECO:0000313" key="2">
    <source>
        <dbReference type="Proteomes" id="UP000617555"/>
    </source>
</evidence>
<proteinExistence type="predicted"/>
<evidence type="ECO:0000313" key="1">
    <source>
        <dbReference type="EMBL" id="GGB66589.1"/>
    </source>
</evidence>
<accession>A0ABQ1JE11</accession>
<dbReference type="EMBL" id="BMII01000024">
    <property type="protein sequence ID" value="GGB66589.1"/>
    <property type="molecule type" value="Genomic_DNA"/>
</dbReference>
<dbReference type="RefSeq" id="WP_188740079.1">
    <property type="nucleotide sequence ID" value="NZ_BMII01000024.1"/>
</dbReference>
<sequence length="410" mass="46531">MKIVTLDELTERAISDADQLRSTLLRQQREFAHLMPIIAARNRQKYPEIISEYFAQVIKERGGVRQALYTTDYWKQFVPNKVSSALEEMLGQTGPVDVESVLANWAYETVMLEKVKEAKLSHAQYLDTFQTRGFISAVQTGSNDERITIRMFFDTELQSEELSVTSDGINPYLRNGSPFGLRVKLDSSDFKLELPPEAIEFLVDEIPEGTEGKLNNQELLPFNMLVRQSSHTHNLERATFIVNLLESYHKQETLPEDASPSIRKIFDKLNHSTIDCGANLIAQSECSTDGYALVSTICQLLGEHHRLPVNSHIFSFLDYVIHDRAIKYANDNQIDYLKYLNHVDQVLSAHIFDGGFRSTLSLINSNRERIDDMNHANELASNIEQALVALGVDGSVVRTNDHPYTFTSTL</sequence>
<dbReference type="Proteomes" id="UP000617555">
    <property type="component" value="Unassembled WGS sequence"/>
</dbReference>
<comment type="caution">
    <text evidence="1">The sequence shown here is derived from an EMBL/GenBank/DDBJ whole genome shotgun (WGS) entry which is preliminary data.</text>
</comment>
<reference evidence="2" key="1">
    <citation type="journal article" date="2019" name="Int. J. Syst. Evol. Microbiol.">
        <title>The Global Catalogue of Microorganisms (GCM) 10K type strain sequencing project: providing services to taxonomists for standard genome sequencing and annotation.</title>
        <authorList>
            <consortium name="The Broad Institute Genomics Platform"/>
            <consortium name="The Broad Institute Genome Sequencing Center for Infectious Disease"/>
            <person name="Wu L."/>
            <person name="Ma J."/>
        </authorList>
    </citation>
    <scope>NUCLEOTIDE SEQUENCE [LARGE SCALE GENOMIC DNA]</scope>
    <source>
        <strain evidence="2">CGMCC 1.15339</strain>
    </source>
</reference>
<organism evidence="1 2">
    <name type="scientific">Shewanella inventionis</name>
    <dbReference type="NCBI Taxonomy" id="1738770"/>
    <lineage>
        <taxon>Bacteria</taxon>
        <taxon>Pseudomonadati</taxon>
        <taxon>Pseudomonadota</taxon>
        <taxon>Gammaproteobacteria</taxon>
        <taxon>Alteromonadales</taxon>
        <taxon>Shewanellaceae</taxon>
        <taxon>Shewanella</taxon>
    </lineage>
</organism>
<gene>
    <name evidence="1" type="ORF">GCM10011607_29030</name>
</gene>
<protein>
    <submittedName>
        <fullName evidence="1">Uncharacterized protein</fullName>
    </submittedName>
</protein>